<sequence length="785" mass="81783">MELQQHLFNRREIVAILLDLDDETLRRTDFALPLPPVLARAIPATYVPPQTRLDVAREALIAFISSKLRSAPNSSFMSFGLYAVRGEGRKDEDVVAFVSPTSGSASGRAVQDALRGLTVGSFLNGTHAAAAGAQRERTVKSNNGNSANAAPYSGVLRCLQQLKDTADAQQQQQQQQHQAMNSMKSPNTTAMETADLSPRQGSTQLSTDGSASAVRGGANGCERNNSGGIACVVVHGIAVRSRSAPPPNLPWPANAASTHSSTSAVELAEPSVWLDVMVLDGSLETSTTMTATVTPSREGVAHRCQYALLDPVELTGVKHRGLALGAALARVMSLPEARTSAFVHRPLSFLKILRSTSVSSDAVFTPVSACKSTQSNTPTTASGTVTPVMAMRTPRGRDTSQQPQLQASAARGAEKSSVNTSVLSNTVGSGGVAEADRSGAAPSGGLTVLHMRSAQSQQLVNQRKMFPRLTSGSASQGGGVAPLMQYHTASSPRTSMSPKAENGVAHAALPVVAQRSTSAATSPTSTASIVKGEERDANRTMMRMSSIEDKGVCTRSVSPTTVASGVRGPAARSFAMALPINEEESILAGREKHLLPNELQPSAPPATSRRAFAASSGPVASPVGQSPACSPCSRRPPSVLQAKAASTTTAASAGRYASASTITQAPQGSAVQQQKPWQHSSLLEQPSPSMSRGSQPPLRANGDDSRIAASSLSRQGNDDLLNPHKMSDAISTGVKCFQPSPMGATGRRVGVGAQAQQAPPTASSAIVAKHKAPPLCEIQRSDSKR</sequence>
<feature type="compositionally biased region" description="Polar residues" evidence="1">
    <location>
        <begin position="199"/>
        <end position="210"/>
    </location>
</feature>
<dbReference type="AlphaFoldDB" id="A0A0N0P7I2"/>
<dbReference type="EMBL" id="LJSK01000053">
    <property type="protein sequence ID" value="KPI88367.1"/>
    <property type="molecule type" value="Genomic_DNA"/>
</dbReference>
<dbReference type="OrthoDB" id="267957at2759"/>
<name>A0A0N0P7I2_LEPSE</name>
<dbReference type="Proteomes" id="UP000038009">
    <property type="component" value="Unassembled WGS sequence"/>
</dbReference>
<feature type="region of interest" description="Disordered" evidence="1">
    <location>
        <begin position="130"/>
        <end position="150"/>
    </location>
</feature>
<feature type="compositionally biased region" description="Low complexity" evidence="1">
    <location>
        <begin position="169"/>
        <end position="178"/>
    </location>
</feature>
<feature type="region of interest" description="Disordered" evidence="1">
    <location>
        <begin position="394"/>
        <end position="422"/>
    </location>
</feature>
<feature type="compositionally biased region" description="Polar residues" evidence="1">
    <location>
        <begin position="179"/>
        <end position="191"/>
    </location>
</feature>
<feature type="region of interest" description="Disordered" evidence="1">
    <location>
        <begin position="515"/>
        <end position="536"/>
    </location>
</feature>
<evidence type="ECO:0000313" key="2">
    <source>
        <dbReference type="EMBL" id="KPI88367.1"/>
    </source>
</evidence>
<comment type="caution">
    <text evidence="2">The sequence shown here is derived from an EMBL/GenBank/DDBJ whole genome shotgun (WGS) entry which is preliminary data.</text>
</comment>
<accession>A0A0N0P7I2</accession>
<evidence type="ECO:0000313" key="3">
    <source>
        <dbReference type="Proteomes" id="UP000038009"/>
    </source>
</evidence>
<reference evidence="2 3" key="1">
    <citation type="journal article" date="2015" name="PLoS Pathog.">
        <title>Leptomonas seymouri: Adaptations to the Dixenous Life Cycle Analyzed by Genome Sequencing, Transcriptome Profiling and Co-infection with Leishmania donovani.</title>
        <authorList>
            <person name="Kraeva N."/>
            <person name="Butenko A."/>
            <person name="Hlavacova J."/>
            <person name="Kostygov A."/>
            <person name="Myskova J."/>
            <person name="Grybchuk D."/>
            <person name="Lestinova T."/>
            <person name="Votypka J."/>
            <person name="Volf P."/>
            <person name="Opperdoes F."/>
            <person name="Flegontov P."/>
            <person name="Lukes J."/>
            <person name="Yurchenko V."/>
        </authorList>
    </citation>
    <scope>NUCLEOTIDE SEQUENCE [LARGE SCALE GENOMIC DNA]</scope>
    <source>
        <strain evidence="2 3">ATCC 30220</strain>
    </source>
</reference>
<feature type="compositionally biased region" description="Polar residues" evidence="1">
    <location>
        <begin position="662"/>
        <end position="694"/>
    </location>
</feature>
<gene>
    <name evidence="2" type="ORF">ABL78_2542</name>
</gene>
<feature type="region of interest" description="Disordered" evidence="1">
    <location>
        <begin position="166"/>
        <end position="219"/>
    </location>
</feature>
<proteinExistence type="predicted"/>
<keyword evidence="3" id="KW-1185">Reference proteome</keyword>
<feature type="compositionally biased region" description="Low complexity" evidence="1">
    <location>
        <begin position="626"/>
        <end position="661"/>
    </location>
</feature>
<evidence type="ECO:0000256" key="1">
    <source>
        <dbReference type="SAM" id="MobiDB-lite"/>
    </source>
</evidence>
<protein>
    <submittedName>
        <fullName evidence="2">Uncharacterized protein</fullName>
    </submittedName>
</protein>
<organism evidence="2 3">
    <name type="scientific">Leptomonas seymouri</name>
    <dbReference type="NCBI Taxonomy" id="5684"/>
    <lineage>
        <taxon>Eukaryota</taxon>
        <taxon>Discoba</taxon>
        <taxon>Euglenozoa</taxon>
        <taxon>Kinetoplastea</taxon>
        <taxon>Metakinetoplastina</taxon>
        <taxon>Trypanosomatida</taxon>
        <taxon>Trypanosomatidae</taxon>
        <taxon>Leishmaniinae</taxon>
        <taxon>Leptomonas</taxon>
    </lineage>
</organism>
<feature type="compositionally biased region" description="Low complexity" evidence="1">
    <location>
        <begin position="516"/>
        <end position="528"/>
    </location>
</feature>
<dbReference type="VEuPathDB" id="TriTrypDB:Lsey_0053_0200"/>
<feature type="region of interest" description="Disordered" evidence="1">
    <location>
        <begin position="597"/>
        <end position="704"/>
    </location>
</feature>